<dbReference type="GO" id="GO:0016787">
    <property type="term" value="F:hydrolase activity"/>
    <property type="evidence" value="ECO:0007669"/>
    <property type="project" value="UniProtKB-KW"/>
</dbReference>
<reference evidence="4" key="2">
    <citation type="journal article" date="2020" name="Microorganisms">
        <title>Osmotic Adaptation and Compatible Solute Biosynthesis of Phototrophic Bacteria as Revealed from Genome Analyses.</title>
        <authorList>
            <person name="Imhoff J.F."/>
            <person name="Rahn T."/>
            <person name="Kunzel S."/>
            <person name="Keller A."/>
            <person name="Neulinger S.C."/>
        </authorList>
    </citation>
    <scope>NUCLEOTIDE SEQUENCE</scope>
    <source>
        <strain evidence="4">IM 151</strain>
    </source>
</reference>
<dbReference type="Gene3D" id="1.20.1440.100">
    <property type="entry name" value="SG protein - dephosphorylation function"/>
    <property type="match status" value="1"/>
</dbReference>
<dbReference type="Proteomes" id="UP001041814">
    <property type="component" value="Unassembled WGS sequence"/>
</dbReference>
<dbReference type="PANTHER" id="PTHR43344">
    <property type="entry name" value="PHOSPHOSERINE PHOSPHATASE"/>
    <property type="match status" value="1"/>
</dbReference>
<dbReference type="Pfam" id="PF12710">
    <property type="entry name" value="HAD"/>
    <property type="match status" value="1"/>
</dbReference>
<keyword evidence="3" id="KW-0460">Magnesium</keyword>
<dbReference type="NCBIfam" id="TIGR01490">
    <property type="entry name" value="HAD-SF-IB-hyp1"/>
    <property type="match status" value="1"/>
</dbReference>
<dbReference type="InterPro" id="IPR023214">
    <property type="entry name" value="HAD_sf"/>
</dbReference>
<dbReference type="RefSeq" id="WP_200226182.1">
    <property type="nucleotide sequence ID" value="NZ_NRRT01000003.1"/>
</dbReference>
<dbReference type="InterPro" id="IPR006385">
    <property type="entry name" value="HAD_hydro_SerB1"/>
</dbReference>
<dbReference type="NCBIfam" id="TIGR01488">
    <property type="entry name" value="HAD-SF-IB"/>
    <property type="match status" value="1"/>
</dbReference>
<sequence length="220" mass="23509">MRLALFDLDHTLLPFDSGQAWTRFLVARGALPADAEAQYLAFCHQYVAGTLDIHAMHQAVVGPLAAFEPGQLQAWREAFAAEIAPRLPGAMRDIVDAHHAAGDLCAIVTATSRFVAEPFAAAFGVEHLVATEAQLGADGRPTGAIAGLPCFHEHKPARIAAWLASLGARTLADFGQSWFYSDSASDLPLLQAVTHPVAVRPDARLRAHAEAAGWPVFDTL</sequence>
<comment type="caution">
    <text evidence="4">The sequence shown here is derived from an EMBL/GenBank/DDBJ whole genome shotgun (WGS) entry which is preliminary data.</text>
</comment>
<dbReference type="InterPro" id="IPR050582">
    <property type="entry name" value="HAD-like_SerB"/>
</dbReference>
<protein>
    <submittedName>
        <fullName evidence="4">Hydrolase</fullName>
    </submittedName>
</protein>
<dbReference type="Gene3D" id="3.40.50.1000">
    <property type="entry name" value="HAD superfamily/HAD-like"/>
    <property type="match status" value="1"/>
</dbReference>
<evidence type="ECO:0000256" key="1">
    <source>
        <dbReference type="ARBA" id="ARBA00022723"/>
    </source>
</evidence>
<dbReference type="SUPFAM" id="SSF56784">
    <property type="entry name" value="HAD-like"/>
    <property type="match status" value="1"/>
</dbReference>
<proteinExistence type="predicted"/>
<keyword evidence="5" id="KW-1185">Reference proteome</keyword>
<reference evidence="4" key="1">
    <citation type="submission" date="2017-08" db="EMBL/GenBank/DDBJ databases">
        <authorList>
            <person name="Imhoff J.F."/>
            <person name="Rahn T."/>
            <person name="Kuenzel S."/>
            <person name="Neulinger S.C."/>
        </authorList>
    </citation>
    <scope>NUCLEOTIDE SEQUENCE</scope>
    <source>
        <strain evidence="4">IM 151</strain>
    </source>
</reference>
<keyword evidence="1" id="KW-0479">Metal-binding</keyword>
<gene>
    <name evidence="4" type="ORF">CKO43_11340</name>
</gene>
<evidence type="ECO:0000313" key="5">
    <source>
        <dbReference type="Proteomes" id="UP001041814"/>
    </source>
</evidence>
<evidence type="ECO:0000256" key="2">
    <source>
        <dbReference type="ARBA" id="ARBA00022801"/>
    </source>
</evidence>
<dbReference type="EMBL" id="NRRU01000037">
    <property type="protein sequence ID" value="MBK1713371.1"/>
    <property type="molecule type" value="Genomic_DNA"/>
</dbReference>
<dbReference type="PANTHER" id="PTHR43344:SF13">
    <property type="entry name" value="PHOSPHATASE RV3661-RELATED"/>
    <property type="match status" value="1"/>
</dbReference>
<organism evidence="4 5">
    <name type="scientific">Rubrivivax gelatinosus</name>
    <name type="common">Rhodocyclus gelatinosus</name>
    <name type="synonym">Rhodopseudomonas gelatinosa</name>
    <dbReference type="NCBI Taxonomy" id="28068"/>
    <lineage>
        <taxon>Bacteria</taxon>
        <taxon>Pseudomonadati</taxon>
        <taxon>Pseudomonadota</taxon>
        <taxon>Betaproteobacteria</taxon>
        <taxon>Burkholderiales</taxon>
        <taxon>Sphaerotilaceae</taxon>
        <taxon>Rubrivivax</taxon>
    </lineage>
</organism>
<dbReference type="InterPro" id="IPR036412">
    <property type="entry name" value="HAD-like_sf"/>
</dbReference>
<evidence type="ECO:0000313" key="4">
    <source>
        <dbReference type="EMBL" id="MBK1713371.1"/>
    </source>
</evidence>
<evidence type="ECO:0000256" key="3">
    <source>
        <dbReference type="ARBA" id="ARBA00022842"/>
    </source>
</evidence>
<keyword evidence="2 4" id="KW-0378">Hydrolase</keyword>
<accession>A0ABS1DW83</accession>
<name>A0ABS1DW83_RUBGE</name>